<proteinExistence type="inferred from homology"/>
<evidence type="ECO:0000256" key="9">
    <source>
        <dbReference type="ARBA" id="ARBA00049339"/>
    </source>
</evidence>
<dbReference type="SMART" id="SM01016">
    <property type="entry name" value="Arg_tRNA_synt_N"/>
    <property type="match status" value="1"/>
</dbReference>
<evidence type="ECO:0000256" key="11">
    <source>
        <dbReference type="RuleBase" id="RU363038"/>
    </source>
</evidence>
<dbReference type="SUPFAM" id="SSF47323">
    <property type="entry name" value="Anticodon-binding domain of a subclass of class I aminoacyl-tRNA synthetases"/>
    <property type="match status" value="1"/>
</dbReference>
<dbReference type="PROSITE" id="PS00178">
    <property type="entry name" value="AA_TRNA_LIGASE_I"/>
    <property type="match status" value="1"/>
</dbReference>
<dbReference type="InterPro" id="IPR035684">
    <property type="entry name" value="ArgRS_core"/>
</dbReference>
<dbReference type="CDD" id="cd07956">
    <property type="entry name" value="Anticodon_Ia_Arg"/>
    <property type="match status" value="1"/>
</dbReference>
<dbReference type="SUPFAM" id="SSF52374">
    <property type="entry name" value="Nucleotidylyl transferase"/>
    <property type="match status" value="1"/>
</dbReference>
<feature type="domain" description="DALR anticodon binding" evidence="12">
    <location>
        <begin position="464"/>
        <end position="576"/>
    </location>
</feature>
<dbReference type="InterPro" id="IPR001278">
    <property type="entry name" value="Arg-tRNA-ligase"/>
</dbReference>
<dbReference type="EC" id="6.1.1.19" evidence="10"/>
<dbReference type="InterPro" id="IPR001412">
    <property type="entry name" value="aa-tRNA-synth_I_CS"/>
</dbReference>
<dbReference type="Pfam" id="PF05746">
    <property type="entry name" value="DALR_1"/>
    <property type="match status" value="1"/>
</dbReference>
<dbReference type="Gene3D" id="1.10.730.10">
    <property type="entry name" value="Isoleucyl-tRNA Synthetase, Domain 1"/>
    <property type="match status" value="1"/>
</dbReference>
<dbReference type="Pfam" id="PF03485">
    <property type="entry name" value="Arg_tRNA_synt_N"/>
    <property type="match status" value="1"/>
</dbReference>
<comment type="catalytic activity">
    <reaction evidence="9 10">
        <text>tRNA(Arg) + L-arginine + ATP = L-arginyl-tRNA(Arg) + AMP + diphosphate</text>
        <dbReference type="Rhea" id="RHEA:20301"/>
        <dbReference type="Rhea" id="RHEA-COMP:9658"/>
        <dbReference type="Rhea" id="RHEA-COMP:9673"/>
        <dbReference type="ChEBI" id="CHEBI:30616"/>
        <dbReference type="ChEBI" id="CHEBI:32682"/>
        <dbReference type="ChEBI" id="CHEBI:33019"/>
        <dbReference type="ChEBI" id="CHEBI:78442"/>
        <dbReference type="ChEBI" id="CHEBI:78513"/>
        <dbReference type="ChEBI" id="CHEBI:456215"/>
        <dbReference type="EC" id="6.1.1.19"/>
    </reaction>
</comment>
<feature type="short sequence motif" description="'HIGH' region" evidence="10">
    <location>
        <begin position="133"/>
        <end position="143"/>
    </location>
</feature>
<evidence type="ECO:0000313" key="14">
    <source>
        <dbReference type="EMBL" id="NGN95812.1"/>
    </source>
</evidence>
<dbReference type="CDD" id="cd00671">
    <property type="entry name" value="ArgRS_core"/>
    <property type="match status" value="1"/>
</dbReference>
<protein>
    <recommendedName>
        <fullName evidence="10">Arginine--tRNA ligase</fullName>
        <ecNumber evidence="10">6.1.1.19</ecNumber>
    </recommendedName>
    <alternativeName>
        <fullName evidence="10">Arginyl-tRNA synthetase</fullName>
        <shortName evidence="10">ArgRS</shortName>
    </alternativeName>
</protein>
<evidence type="ECO:0000259" key="13">
    <source>
        <dbReference type="SMART" id="SM01016"/>
    </source>
</evidence>
<reference evidence="14 15" key="1">
    <citation type="submission" date="2020-02" db="EMBL/GenBank/DDBJ databases">
        <title>Whole-genome analyses of novel actinobacteria.</title>
        <authorList>
            <person name="Sahin N."/>
        </authorList>
    </citation>
    <scope>NUCLEOTIDE SEQUENCE [LARGE SCALE GENOMIC DNA]</scope>
    <source>
        <strain evidence="14 15">KC13</strain>
    </source>
</reference>
<keyword evidence="7 10" id="KW-0648">Protein biosynthesis</keyword>
<dbReference type="AlphaFoldDB" id="A0A6M1R8A4"/>
<dbReference type="InterPro" id="IPR009080">
    <property type="entry name" value="tRNAsynth_Ia_anticodon-bd"/>
</dbReference>
<comment type="similarity">
    <text evidence="2 10 11">Belongs to the class-I aminoacyl-tRNA synthetase family.</text>
</comment>
<evidence type="ECO:0000256" key="8">
    <source>
        <dbReference type="ARBA" id="ARBA00023146"/>
    </source>
</evidence>
<keyword evidence="15" id="KW-1185">Reference proteome</keyword>
<dbReference type="GO" id="GO:0005524">
    <property type="term" value="F:ATP binding"/>
    <property type="evidence" value="ECO:0007669"/>
    <property type="project" value="UniProtKB-UniRule"/>
</dbReference>
<keyword evidence="3 10" id="KW-0963">Cytoplasm</keyword>
<dbReference type="HAMAP" id="MF_00123">
    <property type="entry name" value="Arg_tRNA_synth"/>
    <property type="match status" value="1"/>
</dbReference>
<dbReference type="InterPro" id="IPR005148">
    <property type="entry name" value="Arg-tRNA-synth_N"/>
</dbReference>
<dbReference type="NCBIfam" id="TIGR00456">
    <property type="entry name" value="argS"/>
    <property type="match status" value="1"/>
</dbReference>
<accession>A0A6M1R8A4</accession>
<dbReference type="FunFam" id="1.10.730.10:FF:000008">
    <property type="entry name" value="Arginine--tRNA ligase"/>
    <property type="match status" value="1"/>
</dbReference>
<dbReference type="Gene3D" id="3.40.50.620">
    <property type="entry name" value="HUPs"/>
    <property type="match status" value="1"/>
</dbReference>
<dbReference type="InterPro" id="IPR036695">
    <property type="entry name" value="Arg-tRNA-synth_N_sf"/>
</dbReference>
<dbReference type="PANTHER" id="PTHR11956:SF5">
    <property type="entry name" value="ARGININE--TRNA LIGASE, CYTOPLASMIC"/>
    <property type="match status" value="1"/>
</dbReference>
<gene>
    <name evidence="10 14" type="primary">argS</name>
    <name evidence="14" type="ORF">G5C66_24120</name>
</gene>
<evidence type="ECO:0000256" key="7">
    <source>
        <dbReference type="ARBA" id="ARBA00022917"/>
    </source>
</evidence>
<dbReference type="GO" id="GO:0004814">
    <property type="term" value="F:arginine-tRNA ligase activity"/>
    <property type="evidence" value="ECO:0007669"/>
    <property type="project" value="UniProtKB-UniRule"/>
</dbReference>
<organism evidence="14 15">
    <name type="scientific">Nocardioides turkmenicus</name>
    <dbReference type="NCBI Taxonomy" id="2711220"/>
    <lineage>
        <taxon>Bacteria</taxon>
        <taxon>Bacillati</taxon>
        <taxon>Actinomycetota</taxon>
        <taxon>Actinomycetes</taxon>
        <taxon>Propionibacteriales</taxon>
        <taxon>Nocardioidaceae</taxon>
        <taxon>Nocardioides</taxon>
    </lineage>
</organism>
<evidence type="ECO:0000256" key="1">
    <source>
        <dbReference type="ARBA" id="ARBA00004496"/>
    </source>
</evidence>
<name>A0A6M1R8A4_9ACTN</name>
<dbReference type="PANTHER" id="PTHR11956">
    <property type="entry name" value="ARGINYL-TRNA SYNTHETASE"/>
    <property type="match status" value="1"/>
</dbReference>
<evidence type="ECO:0000259" key="12">
    <source>
        <dbReference type="SMART" id="SM00836"/>
    </source>
</evidence>
<dbReference type="GO" id="GO:0006420">
    <property type="term" value="P:arginyl-tRNA aminoacylation"/>
    <property type="evidence" value="ECO:0007669"/>
    <property type="project" value="UniProtKB-UniRule"/>
</dbReference>
<keyword evidence="6 10" id="KW-0067">ATP-binding</keyword>
<evidence type="ECO:0000256" key="3">
    <source>
        <dbReference type="ARBA" id="ARBA00022490"/>
    </source>
</evidence>
<dbReference type="SUPFAM" id="SSF55190">
    <property type="entry name" value="Arginyl-tRNA synthetase (ArgRS), N-terminal 'additional' domain"/>
    <property type="match status" value="1"/>
</dbReference>
<keyword evidence="4 10" id="KW-0436">Ligase</keyword>
<dbReference type="SMART" id="SM00836">
    <property type="entry name" value="DALR_1"/>
    <property type="match status" value="1"/>
</dbReference>
<evidence type="ECO:0000256" key="10">
    <source>
        <dbReference type="HAMAP-Rule" id="MF_00123"/>
    </source>
</evidence>
<comment type="subcellular location">
    <subcellularLocation>
        <location evidence="1 10">Cytoplasm</location>
    </subcellularLocation>
</comment>
<keyword evidence="8 10" id="KW-0030">Aminoacyl-tRNA synthetase</keyword>
<dbReference type="Proteomes" id="UP000483261">
    <property type="component" value="Unassembled WGS sequence"/>
</dbReference>
<dbReference type="Pfam" id="PF00750">
    <property type="entry name" value="tRNA-synt_1d"/>
    <property type="match status" value="1"/>
</dbReference>
<dbReference type="FunFam" id="3.40.50.620:FF:000116">
    <property type="entry name" value="Arginine--tRNA ligase"/>
    <property type="match status" value="1"/>
</dbReference>
<dbReference type="GO" id="GO:0005737">
    <property type="term" value="C:cytoplasm"/>
    <property type="evidence" value="ECO:0007669"/>
    <property type="project" value="UniProtKB-SubCell"/>
</dbReference>
<evidence type="ECO:0000256" key="4">
    <source>
        <dbReference type="ARBA" id="ARBA00022598"/>
    </source>
</evidence>
<dbReference type="PRINTS" id="PR01038">
    <property type="entry name" value="TRNASYNTHARG"/>
</dbReference>
<comment type="subunit">
    <text evidence="10">Monomer.</text>
</comment>
<dbReference type="EMBL" id="JAALAA010000031">
    <property type="protein sequence ID" value="NGN95812.1"/>
    <property type="molecule type" value="Genomic_DNA"/>
</dbReference>
<dbReference type="InterPro" id="IPR014729">
    <property type="entry name" value="Rossmann-like_a/b/a_fold"/>
</dbReference>
<evidence type="ECO:0000313" key="15">
    <source>
        <dbReference type="Proteomes" id="UP000483261"/>
    </source>
</evidence>
<evidence type="ECO:0000256" key="5">
    <source>
        <dbReference type="ARBA" id="ARBA00022741"/>
    </source>
</evidence>
<feature type="domain" description="Arginyl tRNA synthetase N-terminal" evidence="13">
    <location>
        <begin position="6"/>
        <end position="97"/>
    </location>
</feature>
<keyword evidence="5 10" id="KW-0547">Nucleotide-binding</keyword>
<evidence type="ECO:0000256" key="2">
    <source>
        <dbReference type="ARBA" id="ARBA00005594"/>
    </source>
</evidence>
<evidence type="ECO:0000256" key="6">
    <source>
        <dbReference type="ARBA" id="ARBA00022840"/>
    </source>
</evidence>
<sequence length="576" mass="62008">MHEHTLALSAHLQDAVVACFGESFAGIDPELRPATRPEFGHLQSNLPLRLAGPLGLPPREIGARLVDALDISTGSIQRLGELGTVELAGAGFLNLTWSPDVLGRAVGGLLTDPHLGVPIPVTTKRVVVDYSSPNVAKQMHVGHLRSTVIGDALARVLAYAGHDVVRQNHLGDWGTQFGMLVEELLGEDLDDPAAVADLDMSELLALYQRAKARFDDDADFADAARRRVVALQSGDPATLALWQALVDASMAEFDATYSRLGVLLTDDDFDGESRYNPQLPGVVEDLRALGLLTESAGAQVVYPDAFTGRDGAPLPLIVQKADGGFGYAATDLATIRHRVDDLAVDRVVYVVDHRQSQHFEMVFAVARAAGWLPDSVEVQHIGFGTVLGPDGRPFKTRSGETVTLTALLDAAEEAAASTYATPEVVRMVANAAVKYADLSNHLARDYVFDIARMSATTGETGPYLQYAHARVCSILAQAPQQTYHVHTLSHAAEQRLALELTGFAPVVAKVADTLEPHHLTAYLYGLATALTAFYENCPVLKAEGEVRQTRLALCEATRRVLSEGLRLLGIEAPQRM</sequence>
<comment type="caution">
    <text evidence="14">The sequence shown here is derived from an EMBL/GenBank/DDBJ whole genome shotgun (WGS) entry which is preliminary data.</text>
</comment>
<dbReference type="Gene3D" id="3.30.1360.70">
    <property type="entry name" value="Arginyl tRNA synthetase N-terminal domain"/>
    <property type="match status" value="1"/>
</dbReference>
<dbReference type="InterPro" id="IPR008909">
    <property type="entry name" value="DALR_anticod-bd"/>
</dbReference>